<feature type="transmembrane region" description="Helical" evidence="10">
    <location>
        <begin position="262"/>
        <end position="282"/>
    </location>
</feature>
<dbReference type="InParanoid" id="A0A168PQ43"/>
<dbReference type="OrthoDB" id="416834at2759"/>
<evidence type="ECO:0000313" key="12">
    <source>
        <dbReference type="Proteomes" id="UP000078561"/>
    </source>
</evidence>
<keyword evidence="4" id="KW-0808">Transferase</keyword>
<dbReference type="EC" id="2.4.1.-" evidence="10"/>
<feature type="transmembrane region" description="Helical" evidence="10">
    <location>
        <begin position="128"/>
        <end position="147"/>
    </location>
</feature>
<dbReference type="STRING" id="4829.A0A168PQ43"/>
<feature type="transmembrane region" description="Helical" evidence="10">
    <location>
        <begin position="187"/>
        <end position="212"/>
    </location>
</feature>
<keyword evidence="7 10" id="KW-1133">Transmembrane helix</keyword>
<proteinExistence type="inferred from homology"/>
<dbReference type="GO" id="GO:0000026">
    <property type="term" value="F:alpha-1,2-mannosyltransferase activity"/>
    <property type="evidence" value="ECO:0007669"/>
    <property type="project" value="TreeGrafter"/>
</dbReference>
<evidence type="ECO:0000256" key="9">
    <source>
        <dbReference type="ARBA" id="ARBA00024708"/>
    </source>
</evidence>
<feature type="transmembrane region" description="Helical" evidence="10">
    <location>
        <begin position="224"/>
        <end position="242"/>
    </location>
</feature>
<keyword evidence="8 10" id="KW-0472">Membrane</keyword>
<evidence type="ECO:0000256" key="3">
    <source>
        <dbReference type="ARBA" id="ARBA00022676"/>
    </source>
</evidence>
<dbReference type="EMBL" id="LT554016">
    <property type="protein sequence ID" value="SAM02775.1"/>
    <property type="molecule type" value="Genomic_DNA"/>
</dbReference>
<evidence type="ECO:0000313" key="11">
    <source>
        <dbReference type="EMBL" id="SAM02775.1"/>
    </source>
</evidence>
<feature type="transmembrane region" description="Helical" evidence="10">
    <location>
        <begin position="373"/>
        <end position="394"/>
    </location>
</feature>
<dbReference type="AlphaFoldDB" id="A0A168PQ43"/>
<keyword evidence="6 10" id="KW-0256">Endoplasmic reticulum</keyword>
<gene>
    <name evidence="11" type="primary">ABSGL_08591.1 scaffold 10421</name>
</gene>
<name>A0A168PQ43_ABSGL</name>
<dbReference type="Pfam" id="PF03901">
    <property type="entry name" value="Glyco_transf_22"/>
    <property type="match status" value="1"/>
</dbReference>
<sequence>MQRHDVKPVTAESTRGSRLFILGIFLVFRWVNANLTRTYDNPDEFWQATEVAHRLVFGSGYLTWEWIHRIRSYFHPLIFAALYKGIHWCHWDTPTLVVNAPKYLQASLSAFGDVATYSLAKKVYGNHLAPYILFVILGSWFHFLMAARTLSNTLETVFTVMAMQDWPFPGMIRLESHQGLSAYRKSLFWASLACITRPTNALIWIFLGLQSLYYAPSYQQKKTLLINAELIVSMMLALNVILDTYMYTGHLPLIHQAWANDLVFVPWTFIYTNIVQSIALFYGTHPFHWYISQGLPLMLFTFIPLTLYGLYQHSATTTTSTTTRALVQLVGWVVVVYSLLSHKEFRFLYPIFPLLMIFTAHGLDLLWQRLALLKWILVAGLFVSQMALALYVSLWHQRGVMDAMAWLSTQPRSVGFLMPCHSTPWLSSLHDSPTMGPLWFLTCEPPLNSNIDNYLDQADRFYADPPAFLASLSPWPNTLVMFDSLLLTPGIKPLFKDYVECKRFFNSHVHWDSRRKGDVVILCRNDSI</sequence>
<evidence type="ECO:0000256" key="1">
    <source>
        <dbReference type="ARBA" id="ARBA00004477"/>
    </source>
</evidence>
<keyword evidence="3 10" id="KW-0328">Glycosyltransferase</keyword>
<keyword evidence="12" id="KW-1185">Reference proteome</keyword>
<dbReference type="PANTHER" id="PTHR22760">
    <property type="entry name" value="GLYCOSYLTRANSFERASE"/>
    <property type="match status" value="1"/>
</dbReference>
<accession>A0A168PQ43</accession>
<evidence type="ECO:0000256" key="8">
    <source>
        <dbReference type="ARBA" id="ARBA00023136"/>
    </source>
</evidence>
<feature type="transmembrane region" description="Helical" evidence="10">
    <location>
        <begin position="294"/>
        <end position="311"/>
    </location>
</feature>
<dbReference type="OMA" id="HHMVFNN"/>
<keyword evidence="5 10" id="KW-0812">Transmembrane</keyword>
<dbReference type="Proteomes" id="UP000078561">
    <property type="component" value="Unassembled WGS sequence"/>
</dbReference>
<comment type="similarity">
    <text evidence="2">Belongs to the glycosyltransferase 22 family. PIGB subfamily.</text>
</comment>
<evidence type="ECO:0000256" key="6">
    <source>
        <dbReference type="ARBA" id="ARBA00022824"/>
    </source>
</evidence>
<evidence type="ECO:0000256" key="5">
    <source>
        <dbReference type="ARBA" id="ARBA00022692"/>
    </source>
</evidence>
<protein>
    <recommendedName>
        <fullName evidence="10">Mannosyltransferase</fullName>
        <ecNumber evidence="10">2.4.1.-</ecNumber>
    </recommendedName>
</protein>
<dbReference type="InterPro" id="IPR005599">
    <property type="entry name" value="GPI_mannosylTrfase"/>
</dbReference>
<comment type="function">
    <text evidence="9">Mannosyltransferase involved in glycosylphosphatidylinositol-anchor biosynthesis. Transfers the third mannose to Man2-GlcN-acyl-PI during GPI precursor assembly.</text>
</comment>
<reference evidence="11" key="1">
    <citation type="submission" date="2016-04" db="EMBL/GenBank/DDBJ databases">
        <authorList>
            <person name="Evans L.H."/>
            <person name="Alamgir A."/>
            <person name="Owens N."/>
            <person name="Weber N.D."/>
            <person name="Virtaneva K."/>
            <person name="Barbian K."/>
            <person name="Babar A."/>
            <person name="Rosenke K."/>
        </authorList>
    </citation>
    <scope>NUCLEOTIDE SEQUENCE [LARGE SCALE GENOMIC DNA]</scope>
    <source>
        <strain evidence="11">CBS 101.48</strain>
    </source>
</reference>
<evidence type="ECO:0000256" key="4">
    <source>
        <dbReference type="ARBA" id="ARBA00022679"/>
    </source>
</evidence>
<feature type="transmembrane region" description="Helical" evidence="10">
    <location>
        <begin position="347"/>
        <end position="367"/>
    </location>
</feature>
<dbReference type="GO" id="GO:0005789">
    <property type="term" value="C:endoplasmic reticulum membrane"/>
    <property type="evidence" value="ECO:0007669"/>
    <property type="project" value="UniProtKB-SubCell"/>
</dbReference>
<dbReference type="FunCoup" id="A0A168PQ43">
    <property type="interactions" value="672"/>
</dbReference>
<dbReference type="GO" id="GO:0006506">
    <property type="term" value="P:GPI anchor biosynthetic process"/>
    <property type="evidence" value="ECO:0007669"/>
    <property type="project" value="TreeGrafter"/>
</dbReference>
<organism evidence="11">
    <name type="scientific">Absidia glauca</name>
    <name type="common">Pin mould</name>
    <dbReference type="NCBI Taxonomy" id="4829"/>
    <lineage>
        <taxon>Eukaryota</taxon>
        <taxon>Fungi</taxon>
        <taxon>Fungi incertae sedis</taxon>
        <taxon>Mucoromycota</taxon>
        <taxon>Mucoromycotina</taxon>
        <taxon>Mucoromycetes</taxon>
        <taxon>Mucorales</taxon>
        <taxon>Cunninghamellaceae</taxon>
        <taxon>Absidia</taxon>
    </lineage>
</organism>
<dbReference type="PANTHER" id="PTHR22760:SF4">
    <property type="entry name" value="GPI MANNOSYLTRANSFERASE 3"/>
    <property type="match status" value="1"/>
</dbReference>
<evidence type="ECO:0000256" key="7">
    <source>
        <dbReference type="ARBA" id="ARBA00022989"/>
    </source>
</evidence>
<feature type="transmembrane region" description="Helical" evidence="10">
    <location>
        <begin position="323"/>
        <end position="340"/>
    </location>
</feature>
<evidence type="ECO:0000256" key="2">
    <source>
        <dbReference type="ARBA" id="ARBA00006065"/>
    </source>
</evidence>
<evidence type="ECO:0000256" key="10">
    <source>
        <dbReference type="RuleBase" id="RU363075"/>
    </source>
</evidence>
<comment type="subcellular location">
    <subcellularLocation>
        <location evidence="1 10">Endoplasmic reticulum membrane</location>
        <topology evidence="1 10">Multi-pass membrane protein</topology>
    </subcellularLocation>
</comment>